<dbReference type="Pfam" id="PF00480">
    <property type="entry name" value="ROK"/>
    <property type="match status" value="1"/>
</dbReference>
<dbReference type="Proteomes" id="UP001626549">
    <property type="component" value="Chromosome"/>
</dbReference>
<dbReference type="Gene3D" id="3.30.420.40">
    <property type="match status" value="2"/>
</dbReference>
<dbReference type="CDD" id="cd24066">
    <property type="entry name" value="ASKHA_NBD_ROK_EcFRK-like"/>
    <property type="match status" value="1"/>
</dbReference>
<keyword evidence="1" id="KW-0119">Carbohydrate metabolism</keyword>
<reference evidence="2 3" key="1">
    <citation type="submission" date="2023-10" db="EMBL/GenBank/DDBJ databases">
        <title>Two novel species belonging to the OM43/NOR5 clade.</title>
        <authorList>
            <person name="Park M."/>
        </authorList>
    </citation>
    <scope>NUCLEOTIDE SEQUENCE [LARGE SCALE GENOMIC DNA]</scope>
    <source>
        <strain evidence="2 3">IMCC45268</strain>
    </source>
</reference>
<dbReference type="InterPro" id="IPR043129">
    <property type="entry name" value="ATPase_NBD"/>
</dbReference>
<protein>
    <submittedName>
        <fullName evidence="2">ROK family protein</fullName>
    </submittedName>
</protein>
<evidence type="ECO:0000256" key="1">
    <source>
        <dbReference type="ARBA" id="ARBA00023277"/>
    </source>
</evidence>
<dbReference type="PANTHER" id="PTHR18964:SF174">
    <property type="entry name" value="D-ALLOSE KINASE-RELATED"/>
    <property type="match status" value="1"/>
</dbReference>
<accession>A0ABZ0IB17</accession>
<name>A0ABZ0IB17_9GAMM</name>
<organism evidence="2 3">
    <name type="scientific">Congregibacter brevis</name>
    <dbReference type="NCBI Taxonomy" id="3081201"/>
    <lineage>
        <taxon>Bacteria</taxon>
        <taxon>Pseudomonadati</taxon>
        <taxon>Pseudomonadota</taxon>
        <taxon>Gammaproteobacteria</taxon>
        <taxon>Cellvibrionales</taxon>
        <taxon>Halieaceae</taxon>
        <taxon>Congregibacter</taxon>
    </lineage>
</organism>
<keyword evidence="3" id="KW-1185">Reference proteome</keyword>
<dbReference type="InterPro" id="IPR049874">
    <property type="entry name" value="ROK_cs"/>
</dbReference>
<proteinExistence type="predicted"/>
<dbReference type="SUPFAM" id="SSF53067">
    <property type="entry name" value="Actin-like ATPase domain"/>
    <property type="match status" value="1"/>
</dbReference>
<sequence length="310" mass="33195">MTNRPRLLGVDLGGTKIEAALLDHEGVVTHRARCKTPHGNYAETLSAIRELCEQLESSANLTERLPLGICTPGSPSPDTGLMRNCNSTSLNGQTLRRDLEEACARPVRMANDADCMTLSEASDGAGAEEQVVFGVILGTGVGGGIATNRSLLQGPNAISGEWGHNPMPLARVDELPESLNHPRLCYCGREDCVETWLSGPGLALTHEQLHCESIVVEQLSKGTPDDRHRETLTLYNDLLSAALAGIVNVLDPDVIVLGGGLSNIPCIYTEIPQLLAPKVFSDICRTKLKPATHGDSSGVRGAAWLWWGYA</sequence>
<dbReference type="PANTHER" id="PTHR18964">
    <property type="entry name" value="ROK (REPRESSOR, ORF, KINASE) FAMILY"/>
    <property type="match status" value="1"/>
</dbReference>
<gene>
    <name evidence="2" type="ORF">R0137_13615</name>
</gene>
<dbReference type="EMBL" id="CP136865">
    <property type="protein sequence ID" value="WOJ96276.1"/>
    <property type="molecule type" value="Genomic_DNA"/>
</dbReference>
<evidence type="ECO:0000313" key="3">
    <source>
        <dbReference type="Proteomes" id="UP001626549"/>
    </source>
</evidence>
<dbReference type="PROSITE" id="PS01125">
    <property type="entry name" value="ROK"/>
    <property type="match status" value="1"/>
</dbReference>
<evidence type="ECO:0000313" key="2">
    <source>
        <dbReference type="EMBL" id="WOJ96276.1"/>
    </source>
</evidence>
<dbReference type="InterPro" id="IPR000600">
    <property type="entry name" value="ROK"/>
</dbReference>
<dbReference type="RefSeq" id="WP_407326958.1">
    <property type="nucleotide sequence ID" value="NZ_CP136865.1"/>
</dbReference>